<sequence>MTRPGRRGTFRLAHTNIESPDPARLNAETITDALARGDVVTFNEAKEKTSHEVLRSAEGFSCHIAGENAISWLVERFREKAVGRHVVMRGGHVGAGLRRTDRRRVGPSRELAWALLEDLHTDGLLIAATHHAVAKADTTAKWRRRRRARGFHAVAKELRRILAQHPGAALALTGDMNTIGRIVFRVHGLREVKTPATYGRRRYDRLFVLRCKARHVRAFRTHADHLGLSADITPEEN</sequence>
<evidence type="ECO:0000313" key="1">
    <source>
        <dbReference type="EMBL" id="NYD43923.1"/>
    </source>
</evidence>
<organism evidence="1 3">
    <name type="scientific">Nocardioides panaciterrulae</name>
    <dbReference type="NCBI Taxonomy" id="661492"/>
    <lineage>
        <taxon>Bacteria</taxon>
        <taxon>Bacillati</taxon>
        <taxon>Actinomycetota</taxon>
        <taxon>Actinomycetes</taxon>
        <taxon>Propionibacteriales</taxon>
        <taxon>Nocardioidaceae</taxon>
        <taxon>Nocardioides</taxon>
    </lineage>
</organism>
<dbReference type="RefSeq" id="WP_179665382.1">
    <property type="nucleotide sequence ID" value="NZ_JACCBG010000001.1"/>
</dbReference>
<dbReference type="SUPFAM" id="SSF56219">
    <property type="entry name" value="DNase I-like"/>
    <property type="match status" value="1"/>
</dbReference>
<reference evidence="1 3" key="1">
    <citation type="submission" date="2020-07" db="EMBL/GenBank/DDBJ databases">
        <title>Sequencing the genomes of 1000 actinobacteria strains.</title>
        <authorList>
            <person name="Klenk H.-P."/>
        </authorList>
    </citation>
    <scope>NUCLEOTIDE SEQUENCE [LARGE SCALE GENOMIC DNA]</scope>
    <source>
        <strain evidence="1 3">DSM 21350</strain>
    </source>
</reference>
<dbReference type="AlphaFoldDB" id="A0A7Y9EA58"/>
<gene>
    <name evidence="1" type="ORF">BJZ21_004006</name>
    <name evidence="2" type="ORF">BJZ21_004075</name>
</gene>
<keyword evidence="1" id="KW-0540">Nuclease</keyword>
<dbReference type="InterPro" id="IPR036691">
    <property type="entry name" value="Endo/exonu/phosph_ase_sf"/>
</dbReference>
<protein>
    <submittedName>
        <fullName evidence="1">Endonuclease/exonuclease/phosphatase family metal-dependent hydrolase</fullName>
    </submittedName>
</protein>
<evidence type="ECO:0000313" key="3">
    <source>
        <dbReference type="Proteomes" id="UP000535511"/>
    </source>
</evidence>
<keyword evidence="3" id="KW-1185">Reference proteome</keyword>
<dbReference type="Gene3D" id="3.60.10.10">
    <property type="entry name" value="Endonuclease/exonuclease/phosphatase"/>
    <property type="match status" value="1"/>
</dbReference>
<dbReference type="GO" id="GO:0004527">
    <property type="term" value="F:exonuclease activity"/>
    <property type="evidence" value="ECO:0007669"/>
    <property type="project" value="UniProtKB-KW"/>
</dbReference>
<dbReference type="EMBL" id="JACCBG010000001">
    <property type="protein sequence ID" value="NYD43923.1"/>
    <property type="molecule type" value="Genomic_DNA"/>
</dbReference>
<dbReference type="EMBL" id="JACCBG010000001">
    <property type="protein sequence ID" value="NYD43992.1"/>
    <property type="molecule type" value="Genomic_DNA"/>
</dbReference>
<keyword evidence="1" id="KW-0378">Hydrolase</keyword>
<keyword evidence="1" id="KW-0255">Endonuclease</keyword>
<evidence type="ECO:0000313" key="2">
    <source>
        <dbReference type="EMBL" id="NYD43992.1"/>
    </source>
</evidence>
<proteinExistence type="predicted"/>
<name>A0A7Y9EA58_9ACTN</name>
<accession>A0A7Y9EA58</accession>
<comment type="caution">
    <text evidence="1">The sequence shown here is derived from an EMBL/GenBank/DDBJ whole genome shotgun (WGS) entry which is preliminary data.</text>
</comment>
<dbReference type="GO" id="GO:0004519">
    <property type="term" value="F:endonuclease activity"/>
    <property type="evidence" value="ECO:0007669"/>
    <property type="project" value="UniProtKB-KW"/>
</dbReference>
<dbReference type="Proteomes" id="UP000535511">
    <property type="component" value="Unassembled WGS sequence"/>
</dbReference>
<keyword evidence="1" id="KW-0269">Exonuclease</keyword>